<keyword evidence="3" id="KW-0520">NAD</keyword>
<dbReference type="InterPro" id="IPR029753">
    <property type="entry name" value="D-isomer_DH_CS"/>
</dbReference>
<evidence type="ECO:0000259" key="5">
    <source>
        <dbReference type="Pfam" id="PF00389"/>
    </source>
</evidence>
<evidence type="ECO:0000256" key="3">
    <source>
        <dbReference type="ARBA" id="ARBA00023027"/>
    </source>
</evidence>
<evidence type="ECO:0000256" key="4">
    <source>
        <dbReference type="RuleBase" id="RU003719"/>
    </source>
</evidence>
<accession>A0A1M7TY84</accession>
<dbReference type="GO" id="GO:0016618">
    <property type="term" value="F:hydroxypyruvate reductase [NAD(P)H] activity"/>
    <property type="evidence" value="ECO:0007669"/>
    <property type="project" value="TreeGrafter"/>
</dbReference>
<dbReference type="InterPro" id="IPR029752">
    <property type="entry name" value="D-isomer_DH_CS1"/>
</dbReference>
<reference evidence="8" key="1">
    <citation type="submission" date="2016-11" db="EMBL/GenBank/DDBJ databases">
        <authorList>
            <person name="Varghese N."/>
            <person name="Submissions S."/>
        </authorList>
    </citation>
    <scope>NUCLEOTIDE SEQUENCE [LARGE SCALE GENOMIC DNA]</scope>
    <source>
        <strain evidence="8">GAS401</strain>
    </source>
</reference>
<dbReference type="AlphaFoldDB" id="A0A1M7TY84"/>
<sequence>MKIYVLDAFHLSGVELAEKQAEVIRWDDPRAKNWHEDAAGLMVRGKKITADDMARAKKLRVISKQGVGIDNIDLEAAKARGIAVCRTPGVNSEAVAEMALSLGLSTVRRVTEFDRMTRGGSKVQRADFLGYESWQKTVGIVGMGNIGTLVARKWRGAFDANIIGYDPYVPASRWSELPHKRAASLEEMLPQVDILTLHLPLTPESRNMIDAARLALMKPTAIVVNTSRGGIVNEAALYQAISSGKLFGAGFDVFEVEPPTSDHPLMTLPTFVGTPHAAAGTVETQMRSSMLAASQLLEALAGGQPLGQVA</sequence>
<dbReference type="PANTHER" id="PTHR10996">
    <property type="entry name" value="2-HYDROXYACID DEHYDROGENASE-RELATED"/>
    <property type="match status" value="1"/>
</dbReference>
<dbReference type="EMBL" id="LT670849">
    <property type="protein sequence ID" value="SHN75732.1"/>
    <property type="molecule type" value="Genomic_DNA"/>
</dbReference>
<name>A0A1M7TY84_9BRAD</name>
<dbReference type="PROSITE" id="PS00671">
    <property type="entry name" value="D_2_HYDROXYACID_DH_3"/>
    <property type="match status" value="1"/>
</dbReference>
<dbReference type="PANTHER" id="PTHR10996:SF264">
    <property type="entry name" value="HYPOTHETICAL D-ISOMER SPECIFIC 2-HYDROXYACID DEHYDROGENASE (EUROFUNG)"/>
    <property type="match status" value="1"/>
</dbReference>
<dbReference type="Proteomes" id="UP000184096">
    <property type="component" value="Chromosome I"/>
</dbReference>
<evidence type="ECO:0000259" key="6">
    <source>
        <dbReference type="Pfam" id="PF02826"/>
    </source>
</evidence>
<dbReference type="OrthoDB" id="9793626at2"/>
<dbReference type="SUPFAM" id="SSF51735">
    <property type="entry name" value="NAD(P)-binding Rossmann-fold domains"/>
    <property type="match status" value="1"/>
</dbReference>
<dbReference type="GO" id="GO:0030267">
    <property type="term" value="F:glyoxylate reductase (NADPH) activity"/>
    <property type="evidence" value="ECO:0007669"/>
    <property type="project" value="TreeGrafter"/>
</dbReference>
<dbReference type="SUPFAM" id="SSF52283">
    <property type="entry name" value="Formate/glycerate dehydrogenase catalytic domain-like"/>
    <property type="match status" value="1"/>
</dbReference>
<evidence type="ECO:0000256" key="1">
    <source>
        <dbReference type="ARBA" id="ARBA00005854"/>
    </source>
</evidence>
<dbReference type="GO" id="GO:0005829">
    <property type="term" value="C:cytosol"/>
    <property type="evidence" value="ECO:0007669"/>
    <property type="project" value="TreeGrafter"/>
</dbReference>
<dbReference type="InterPro" id="IPR006140">
    <property type="entry name" value="D-isomer_DH_NAD-bd"/>
</dbReference>
<dbReference type="Gene3D" id="3.40.50.720">
    <property type="entry name" value="NAD(P)-binding Rossmann-like Domain"/>
    <property type="match status" value="2"/>
</dbReference>
<dbReference type="Pfam" id="PF02826">
    <property type="entry name" value="2-Hacid_dh_C"/>
    <property type="match status" value="1"/>
</dbReference>
<keyword evidence="2 4" id="KW-0560">Oxidoreductase</keyword>
<evidence type="ECO:0000313" key="7">
    <source>
        <dbReference type="EMBL" id="SHN75732.1"/>
    </source>
</evidence>
<feature type="domain" description="D-isomer specific 2-hydroxyacid dehydrogenase NAD-binding" evidence="6">
    <location>
        <begin position="101"/>
        <end position="278"/>
    </location>
</feature>
<feature type="domain" description="D-isomer specific 2-hydroxyacid dehydrogenase catalytic" evidence="5">
    <location>
        <begin position="4"/>
        <end position="309"/>
    </location>
</feature>
<dbReference type="RefSeq" id="WP_072818754.1">
    <property type="nucleotide sequence ID" value="NZ_LT670849.1"/>
</dbReference>
<keyword evidence="8" id="KW-1185">Reference proteome</keyword>
<comment type="similarity">
    <text evidence="1 4">Belongs to the D-isomer specific 2-hydroxyacid dehydrogenase family.</text>
</comment>
<gene>
    <name evidence="7" type="ORF">SAMN05444170_3032</name>
</gene>
<proteinExistence type="inferred from homology"/>
<protein>
    <submittedName>
        <fullName evidence="7">D-3-phosphoglycerate dehydrogenase</fullName>
    </submittedName>
</protein>
<dbReference type="InterPro" id="IPR050223">
    <property type="entry name" value="D-isomer_2-hydroxyacid_DH"/>
</dbReference>
<dbReference type="FunFam" id="3.40.50.720:FF:000203">
    <property type="entry name" value="D-3-phosphoglycerate dehydrogenase (SerA)"/>
    <property type="match status" value="1"/>
</dbReference>
<dbReference type="PROSITE" id="PS00065">
    <property type="entry name" value="D_2_HYDROXYACID_DH_1"/>
    <property type="match status" value="1"/>
</dbReference>
<dbReference type="InterPro" id="IPR006139">
    <property type="entry name" value="D-isomer_2_OHA_DH_cat_dom"/>
</dbReference>
<dbReference type="InterPro" id="IPR036291">
    <property type="entry name" value="NAD(P)-bd_dom_sf"/>
</dbReference>
<dbReference type="GO" id="GO:0051287">
    <property type="term" value="F:NAD binding"/>
    <property type="evidence" value="ECO:0007669"/>
    <property type="project" value="InterPro"/>
</dbReference>
<organism evidence="7 8">
    <name type="scientific">Bradyrhizobium erythrophlei</name>
    <dbReference type="NCBI Taxonomy" id="1437360"/>
    <lineage>
        <taxon>Bacteria</taxon>
        <taxon>Pseudomonadati</taxon>
        <taxon>Pseudomonadota</taxon>
        <taxon>Alphaproteobacteria</taxon>
        <taxon>Hyphomicrobiales</taxon>
        <taxon>Nitrobacteraceae</taxon>
        <taxon>Bradyrhizobium</taxon>
    </lineage>
</organism>
<dbReference type="Pfam" id="PF00389">
    <property type="entry name" value="2-Hacid_dh"/>
    <property type="match status" value="1"/>
</dbReference>
<evidence type="ECO:0000313" key="8">
    <source>
        <dbReference type="Proteomes" id="UP000184096"/>
    </source>
</evidence>
<dbReference type="CDD" id="cd12173">
    <property type="entry name" value="PGDH_4"/>
    <property type="match status" value="1"/>
</dbReference>
<evidence type="ECO:0000256" key="2">
    <source>
        <dbReference type="ARBA" id="ARBA00023002"/>
    </source>
</evidence>